<evidence type="ECO:0000313" key="2">
    <source>
        <dbReference type="EMBL" id="PWN26549.1"/>
    </source>
</evidence>
<dbReference type="AlphaFoldDB" id="A0A316UMR5"/>
<dbReference type="EMBL" id="KZ819671">
    <property type="protein sequence ID" value="PWN26549.1"/>
    <property type="molecule type" value="Genomic_DNA"/>
</dbReference>
<dbReference type="RefSeq" id="XP_025361161.1">
    <property type="nucleotide sequence ID" value="XM_025509574.1"/>
</dbReference>
<sequence length="447" mass="49132">MCCDLQHGVHGRAQGSADQRGSPDAEADHAVEEAVRRAGSLPQGTQQGRRAPHGLGVSEDVGRAIRRKQGYVFESPYELLPPLAYTPGRSAKDSAAFERTASFLPAIRQGIRRWGKAAMRASYVSTHMTHLLEAILEGDAQRPTWSQLHDQKQEVRVKAIAKWANSPEDKVIKAAKLFGNSAQGLGESSRTQHCKGLTRGTLSETLSRECFVKGRCGAAVRTEGHALHSAQYERRLSEIWAEHQYLLRDEAHTCKDCGNDLTFIALTDHGRQKRKAEGRLSKGNFPFNWSLSRIDLDLEHTRANLVQSCKTCAALRRSVGNAQMPTMIERIASEATTTVDHRGLLGTPDVSPRVAPTLQENFQPVTFLCLPIAGPMRYKRQERLAAARSGAVPRPSPSTSCCCADARAGTNTWTRLGWCCHSVWRTSVASSRAWGMIPTTCICSSAH</sequence>
<name>A0A316UMR5_9BASI</name>
<feature type="region of interest" description="Disordered" evidence="1">
    <location>
        <begin position="1"/>
        <end position="56"/>
    </location>
</feature>
<keyword evidence="3" id="KW-1185">Reference proteome</keyword>
<evidence type="ECO:0000256" key="1">
    <source>
        <dbReference type="SAM" id="MobiDB-lite"/>
    </source>
</evidence>
<dbReference type="GeneID" id="37031397"/>
<evidence type="ECO:0000313" key="3">
    <source>
        <dbReference type="Proteomes" id="UP000245884"/>
    </source>
</evidence>
<gene>
    <name evidence="2" type="ORF">BDZ90DRAFT_41114</name>
</gene>
<feature type="compositionally biased region" description="Basic and acidic residues" evidence="1">
    <location>
        <begin position="21"/>
        <end position="36"/>
    </location>
</feature>
<proteinExistence type="predicted"/>
<protein>
    <submittedName>
        <fullName evidence="2">Uncharacterized protein</fullName>
    </submittedName>
</protein>
<dbReference type="Proteomes" id="UP000245884">
    <property type="component" value="Unassembled WGS sequence"/>
</dbReference>
<organism evidence="2 3">
    <name type="scientific">Jaminaea rosea</name>
    <dbReference type="NCBI Taxonomy" id="1569628"/>
    <lineage>
        <taxon>Eukaryota</taxon>
        <taxon>Fungi</taxon>
        <taxon>Dikarya</taxon>
        <taxon>Basidiomycota</taxon>
        <taxon>Ustilaginomycotina</taxon>
        <taxon>Exobasidiomycetes</taxon>
        <taxon>Microstromatales</taxon>
        <taxon>Microstromatales incertae sedis</taxon>
        <taxon>Jaminaea</taxon>
    </lineage>
</organism>
<accession>A0A316UMR5</accession>
<reference evidence="2 3" key="1">
    <citation type="journal article" date="2018" name="Mol. Biol. Evol.">
        <title>Broad Genomic Sampling Reveals a Smut Pathogenic Ancestry of the Fungal Clade Ustilaginomycotina.</title>
        <authorList>
            <person name="Kijpornyongpan T."/>
            <person name="Mondo S.J."/>
            <person name="Barry K."/>
            <person name="Sandor L."/>
            <person name="Lee J."/>
            <person name="Lipzen A."/>
            <person name="Pangilinan J."/>
            <person name="LaButti K."/>
            <person name="Hainaut M."/>
            <person name="Henrissat B."/>
            <person name="Grigoriev I.V."/>
            <person name="Spatafora J.W."/>
            <person name="Aime M.C."/>
        </authorList>
    </citation>
    <scope>NUCLEOTIDE SEQUENCE [LARGE SCALE GENOMIC DNA]</scope>
    <source>
        <strain evidence="2 3">MCA 5214</strain>
    </source>
</reference>